<evidence type="ECO:0000313" key="2">
    <source>
        <dbReference type="EMBL" id="MJL95899.1"/>
    </source>
</evidence>
<protein>
    <submittedName>
        <fullName evidence="2">Uncharacterized protein</fullName>
    </submittedName>
</protein>
<dbReference type="Proteomes" id="UP000239554">
    <property type="component" value="Chromosome"/>
</dbReference>
<reference evidence="3 5" key="1">
    <citation type="submission" date="2017-07" db="EMBL/GenBank/DDBJ databases">
        <authorList>
            <person name="Zhi S."/>
            <person name="Banting G."/>
            <person name="Neumann N."/>
        </authorList>
    </citation>
    <scope>NUCLEOTIDE SEQUENCE [LARGE SCALE GENOMIC DNA]</scope>
    <source>
        <strain evidence="3 5">WW41</strain>
    </source>
</reference>
<reference evidence="1 4" key="2">
    <citation type="journal article" date="2018" name="MBio">
        <title>Genomic Analysis of Hospital Plumbing Reveals Diverse Reservoir of Bacterial Plasmids Conferring Carbapenem Resistance.</title>
        <authorList>
            <consortium name="NISC Comparative Sequencing Program"/>
            <person name="Weingarten R.A."/>
            <person name="Johnson R.C."/>
            <person name="Conlan S."/>
            <person name="Ramsburg A.M."/>
            <person name="Dekker J.P."/>
            <person name="Lau A.F."/>
            <person name="Khil P."/>
            <person name="Odom R.T."/>
            <person name="Deming C."/>
            <person name="Park M."/>
            <person name="Thomas P.J."/>
            <person name="Henderson D.K."/>
            <person name="Palmore T.N."/>
            <person name="Segre J.A."/>
            <person name="Frank K.M."/>
        </authorList>
    </citation>
    <scope>NUCLEOTIDE SEQUENCE [LARGE SCALE GENOMIC DNA]</scope>
    <source>
        <strain evidence="1 4">ECONIH4</strain>
    </source>
</reference>
<dbReference type="EMBL" id="CP026399">
    <property type="protein sequence ID" value="AUY02729.1"/>
    <property type="molecule type" value="Genomic_DNA"/>
</dbReference>
<evidence type="ECO:0000313" key="5">
    <source>
        <dbReference type="Proteomes" id="UP000264870"/>
    </source>
</evidence>
<name>A0A3L3VI97_ECOLX</name>
<gene>
    <name evidence="1" type="ORF">C3F40_13655</name>
    <name evidence="3" type="ORF">CG702_03590</name>
    <name evidence="2" type="ORF">DNX30_24775</name>
</gene>
<sequence>MYPRGARPNRWQSLHMVCKYRDHHKPVYPLRRLATAAERGHRAKMRFTKSFWDCLETVATS</sequence>
<dbReference type="EMBL" id="NNAK01000006">
    <property type="protein sequence ID" value="OZP04349.1"/>
    <property type="molecule type" value="Genomic_DNA"/>
</dbReference>
<dbReference type="AlphaFoldDB" id="A0A3L3VI97"/>
<evidence type="ECO:0000313" key="1">
    <source>
        <dbReference type="EMBL" id="AUY02729.1"/>
    </source>
</evidence>
<dbReference type="EMBL" id="RTJF01000046">
    <property type="protein sequence ID" value="MJL95899.1"/>
    <property type="molecule type" value="Genomic_DNA"/>
</dbReference>
<organism evidence="2">
    <name type="scientific">Escherichia coli</name>
    <dbReference type="NCBI Taxonomy" id="562"/>
    <lineage>
        <taxon>Bacteria</taxon>
        <taxon>Pseudomonadati</taxon>
        <taxon>Pseudomonadota</taxon>
        <taxon>Gammaproteobacteria</taxon>
        <taxon>Enterobacterales</taxon>
        <taxon>Enterobacteriaceae</taxon>
        <taxon>Escherichia</taxon>
    </lineage>
</organism>
<proteinExistence type="predicted"/>
<accession>A0A3L3VI97</accession>
<dbReference type="Proteomes" id="UP000885382">
    <property type="component" value="Unassembled WGS sequence"/>
</dbReference>
<evidence type="ECO:0000313" key="3">
    <source>
        <dbReference type="EMBL" id="OZP04349.1"/>
    </source>
</evidence>
<evidence type="ECO:0000313" key="4">
    <source>
        <dbReference type="Proteomes" id="UP000239554"/>
    </source>
</evidence>
<reference evidence="2" key="3">
    <citation type="submission" date="2018-06" db="EMBL/GenBank/DDBJ databases">
        <authorList>
            <person name="Ashton P.M."/>
            <person name="Dallman T."/>
            <person name="Nair S."/>
            <person name="De Pinna E."/>
            <person name="Peters T."/>
            <person name="Grant K."/>
        </authorList>
    </citation>
    <scope>NUCLEOTIDE SEQUENCE [LARGE SCALE GENOMIC DNA]</scope>
    <source>
        <strain evidence="2">462023</strain>
    </source>
</reference>
<dbReference type="Proteomes" id="UP000264870">
    <property type="component" value="Unassembled WGS sequence"/>
</dbReference>